<dbReference type="OrthoDB" id="9810419at2"/>
<dbReference type="InterPro" id="IPR006135">
    <property type="entry name" value="T3SS_substrate_exporter"/>
</dbReference>
<evidence type="ECO:0000313" key="2">
    <source>
        <dbReference type="Proteomes" id="UP000294813"/>
    </source>
</evidence>
<keyword evidence="1" id="KW-0969">Cilium</keyword>
<gene>
    <name evidence="1" type="ORF">EDD73_1161</name>
</gene>
<proteinExistence type="predicted"/>
<dbReference type="InterPro" id="IPR029025">
    <property type="entry name" value="T3SS_substrate_exporter_C"/>
</dbReference>
<keyword evidence="2" id="KW-1185">Reference proteome</keyword>
<evidence type="ECO:0000313" key="1">
    <source>
        <dbReference type="EMBL" id="TCP63657.1"/>
    </source>
</evidence>
<dbReference type="SUPFAM" id="SSF160544">
    <property type="entry name" value="EscU C-terminal domain-like"/>
    <property type="match status" value="1"/>
</dbReference>
<sequence>MQQRSKVDVHDKLRQDLAKTEAVALRYDQKEEGAPKVVAKGQGYVARRILEVAEREEVPVVSDPALTKMLSALEIGMEIPEEFYPVVAEVLAFVYQLDRHAMEKNREILKQSEEKNRKA</sequence>
<comment type="caution">
    <text evidence="1">The sequence shown here is derived from an EMBL/GenBank/DDBJ whole genome shotgun (WGS) entry which is preliminary data.</text>
</comment>
<dbReference type="Proteomes" id="UP000294813">
    <property type="component" value="Unassembled WGS sequence"/>
</dbReference>
<dbReference type="Pfam" id="PF01312">
    <property type="entry name" value="Bac_export_2"/>
    <property type="match status" value="1"/>
</dbReference>
<dbReference type="AlphaFoldDB" id="A0A4R2RMY6"/>
<dbReference type="Gene3D" id="3.40.1690.10">
    <property type="entry name" value="secretion proteins EscU"/>
    <property type="match status" value="1"/>
</dbReference>
<reference evidence="1 2" key="1">
    <citation type="submission" date="2019-03" db="EMBL/GenBank/DDBJ databases">
        <title>Genomic Encyclopedia of Type Strains, Phase IV (KMG-IV): sequencing the most valuable type-strain genomes for metagenomic binning, comparative biology and taxonomic classification.</title>
        <authorList>
            <person name="Goeker M."/>
        </authorList>
    </citation>
    <scope>NUCLEOTIDE SEQUENCE [LARGE SCALE GENOMIC DNA]</scope>
    <source>
        <strain evidence="1 2">DSM 11170</strain>
    </source>
</reference>
<dbReference type="RefSeq" id="WP_131919498.1">
    <property type="nucleotide sequence ID" value="NZ_JAOQNU010000015.1"/>
</dbReference>
<accession>A0A4R2RMY6</accession>
<name>A0A4R2RMY6_9FIRM</name>
<keyword evidence="1" id="KW-0282">Flagellum</keyword>
<dbReference type="GO" id="GO:0009306">
    <property type="term" value="P:protein secretion"/>
    <property type="evidence" value="ECO:0007669"/>
    <property type="project" value="InterPro"/>
</dbReference>
<organism evidence="1 2">
    <name type="scientific">Heliophilum fasciatum</name>
    <dbReference type="NCBI Taxonomy" id="35700"/>
    <lineage>
        <taxon>Bacteria</taxon>
        <taxon>Bacillati</taxon>
        <taxon>Bacillota</taxon>
        <taxon>Clostridia</taxon>
        <taxon>Eubacteriales</taxon>
        <taxon>Heliobacteriaceae</taxon>
        <taxon>Heliophilum</taxon>
    </lineage>
</organism>
<dbReference type="GO" id="GO:0005886">
    <property type="term" value="C:plasma membrane"/>
    <property type="evidence" value="ECO:0007669"/>
    <property type="project" value="TreeGrafter"/>
</dbReference>
<dbReference type="EMBL" id="SLXT01000016">
    <property type="protein sequence ID" value="TCP63657.1"/>
    <property type="molecule type" value="Genomic_DNA"/>
</dbReference>
<dbReference type="PANTHER" id="PTHR30531">
    <property type="entry name" value="FLAGELLAR BIOSYNTHETIC PROTEIN FLHB"/>
    <property type="match status" value="1"/>
</dbReference>
<keyword evidence="1" id="KW-0966">Cell projection</keyword>
<protein>
    <submittedName>
        <fullName evidence="1">Flagellar biosynthesis protein</fullName>
    </submittedName>
</protein>
<dbReference type="PANTHER" id="PTHR30531:SF12">
    <property type="entry name" value="FLAGELLAR BIOSYNTHETIC PROTEIN FLHB"/>
    <property type="match status" value="1"/>
</dbReference>